<dbReference type="SUPFAM" id="SSF55961">
    <property type="entry name" value="Bet v1-like"/>
    <property type="match status" value="2"/>
</dbReference>
<dbReference type="AlphaFoldDB" id="Q9X464"/>
<gene>
    <name evidence="2" type="primary">ncnD</name>
</gene>
<sequence length="315" mass="34258">MTAGPRPLHAEHTRVVHAPPGPLYDLVADVTLWPAVFGPTVHARRLEGGPDSERIRLWATVNGRVSDWVSRRTLDPGRFTVGFEQEVSSAPVASMGGEWLFRELGGGRTEVVLRHHFTVVDDDPAAVSWVQEALDRNSAAELGALARVVETGHPPREIVFSFTDTLALTGPAESAYEFVARADLWPERLPHVAGVTLTETAPGVQDLRMETATADGSTHTTHSVRVCRRPEWIAYKQLRTPELLLGHSGLWTFGEGPDGPFATASHTVALNPEAVSRVLGADRTTADARRHVRELLGRNSRTTLAHAAGQEAPAR</sequence>
<dbReference type="InterPro" id="IPR005031">
    <property type="entry name" value="COQ10_START"/>
</dbReference>
<dbReference type="Pfam" id="PF10604">
    <property type="entry name" value="Polyketide_cyc2"/>
    <property type="match status" value="1"/>
</dbReference>
<evidence type="ECO:0000313" key="2">
    <source>
        <dbReference type="EMBL" id="AAD20270.1"/>
    </source>
</evidence>
<dbReference type="InterPro" id="IPR023393">
    <property type="entry name" value="START-like_dom_sf"/>
</dbReference>
<evidence type="ECO:0000259" key="1">
    <source>
        <dbReference type="Pfam" id="PF03364"/>
    </source>
</evidence>
<reference evidence="2" key="1">
    <citation type="submission" date="1998-10" db="EMBL/GenBank/DDBJ databases">
        <authorList>
            <person name="Bruenker P."/>
            <person name="McKinney K."/>
            <person name="Sterner O."/>
            <person name="Minas W."/>
            <person name="Bailey J.E."/>
        </authorList>
    </citation>
    <scope>NUCLEOTIDE SEQUENCE</scope>
    <source>
        <strain evidence="2">DSM40737</strain>
    </source>
</reference>
<name>Q9X464_STRAE</name>
<reference evidence="2" key="2">
    <citation type="journal article" date="1999" name="Gene">
        <title>Isolation and characterization of the naphthocyclinone gene cluster from Streptomyces arenae DSM 40737 and heterologous expression of the polyketide synthase genes.</title>
        <authorList>
            <person name="Brunker P."/>
            <person name="McKinney K."/>
            <person name="Sterner O."/>
            <person name="Minas W."/>
            <person name="Bailey J.E."/>
        </authorList>
    </citation>
    <scope>NUCLEOTIDE SEQUENCE</scope>
    <source>
        <strain evidence="2">DSM40737</strain>
    </source>
</reference>
<dbReference type="Pfam" id="PF03364">
    <property type="entry name" value="Polyketide_cyc"/>
    <property type="match status" value="1"/>
</dbReference>
<protein>
    <submittedName>
        <fullName evidence="2">Aromatase</fullName>
    </submittedName>
</protein>
<dbReference type="Gene3D" id="3.30.530.20">
    <property type="match status" value="2"/>
</dbReference>
<organism evidence="2">
    <name type="scientific">Streptomyces arenae</name>
    <dbReference type="NCBI Taxonomy" id="29301"/>
    <lineage>
        <taxon>Bacteria</taxon>
        <taxon>Bacillati</taxon>
        <taxon>Actinomycetota</taxon>
        <taxon>Actinomycetes</taxon>
        <taxon>Kitasatosporales</taxon>
        <taxon>Streptomycetaceae</taxon>
        <taxon>Streptomyces</taxon>
    </lineage>
</organism>
<proteinExistence type="predicted"/>
<dbReference type="CDD" id="cd08861">
    <property type="entry name" value="OtcD1_ARO-CYC_like"/>
    <property type="match status" value="2"/>
</dbReference>
<feature type="domain" description="Coenzyme Q-binding protein COQ10 START" evidence="1">
    <location>
        <begin position="171"/>
        <end position="281"/>
    </location>
</feature>
<dbReference type="EMBL" id="AF098965">
    <property type="protein sequence ID" value="AAD20270.1"/>
    <property type="molecule type" value="Genomic_DNA"/>
</dbReference>
<dbReference type="InterPro" id="IPR019587">
    <property type="entry name" value="Polyketide_cyclase/dehydratase"/>
</dbReference>
<dbReference type="RefSeq" id="WP_301647576.1">
    <property type="nucleotide sequence ID" value="NZ_JAKQYH010000014.1"/>
</dbReference>
<accession>Q9X464</accession>